<evidence type="ECO:0000256" key="13">
    <source>
        <dbReference type="ARBA" id="ARBA00023211"/>
    </source>
</evidence>
<dbReference type="PANTHER" id="PTHR14950">
    <property type="entry name" value="DICER-RELATED"/>
    <property type="match status" value="1"/>
</dbReference>
<evidence type="ECO:0000256" key="1">
    <source>
        <dbReference type="ARBA" id="ARBA00001936"/>
    </source>
</evidence>
<dbReference type="SUPFAM" id="SSF54768">
    <property type="entry name" value="dsRNA-binding domain-like"/>
    <property type="match status" value="1"/>
</dbReference>
<proteinExistence type="inferred from homology"/>
<feature type="domain" description="Dicer dsRNA-binding fold" evidence="21">
    <location>
        <begin position="560"/>
        <end position="646"/>
    </location>
</feature>
<evidence type="ECO:0000256" key="2">
    <source>
        <dbReference type="ARBA" id="ARBA00001946"/>
    </source>
</evidence>
<dbReference type="Gene3D" id="3.30.160.20">
    <property type="match status" value="1"/>
</dbReference>
<keyword evidence="8" id="KW-0378">Hydrolase</keyword>
<reference evidence="22" key="1">
    <citation type="journal article" date="2020" name="Nat. Genet.">
        <title>Genomic diversifications of five Gossypium allopolyploid species and their impact on cotton improvement.</title>
        <authorList>
            <person name="Chen Z.J."/>
            <person name="Sreedasyam A."/>
            <person name="Ando A."/>
            <person name="Song Q."/>
            <person name="De Santiago L.M."/>
            <person name="Hulse-Kemp A.M."/>
            <person name="Ding M."/>
            <person name="Ye W."/>
            <person name="Kirkbride R.C."/>
            <person name="Jenkins J."/>
            <person name="Plott C."/>
            <person name="Lovell J."/>
            <person name="Lin Y.M."/>
            <person name="Vaughn R."/>
            <person name="Liu B."/>
            <person name="Simpson S."/>
            <person name="Scheffler B.E."/>
            <person name="Wen L."/>
            <person name="Saski C.A."/>
            <person name="Grover C.E."/>
            <person name="Hu G."/>
            <person name="Conover J.L."/>
            <person name="Carlson J.W."/>
            <person name="Shu S."/>
            <person name="Boston L.B."/>
            <person name="Williams M."/>
            <person name="Peterson D.G."/>
            <person name="McGee K."/>
            <person name="Jones D.C."/>
            <person name="Wendel J.F."/>
            <person name="Stelly D.M."/>
            <person name="Grimwood J."/>
            <person name="Schmutz J."/>
        </authorList>
    </citation>
    <scope>NUCLEOTIDE SEQUENCE [LARGE SCALE GENOMIC DNA]</scope>
    <source>
        <strain evidence="22">cv. TM-1</strain>
    </source>
</reference>
<dbReference type="PROSITE" id="PS50821">
    <property type="entry name" value="PAZ"/>
    <property type="match status" value="1"/>
</dbReference>
<dbReference type="InterPro" id="IPR036085">
    <property type="entry name" value="PAZ_dom_sf"/>
</dbReference>
<dbReference type="SMART" id="SM00535">
    <property type="entry name" value="RIBOc"/>
    <property type="match status" value="2"/>
</dbReference>
<dbReference type="InterPro" id="IPR014001">
    <property type="entry name" value="Helicase_ATP-bd"/>
</dbReference>
<dbReference type="InterPro" id="IPR006935">
    <property type="entry name" value="Helicase/UvrB_N"/>
</dbReference>
<dbReference type="Pfam" id="PF04851">
    <property type="entry name" value="ResIII"/>
    <property type="match status" value="1"/>
</dbReference>
<keyword evidence="10" id="KW-0067">ATP-binding</keyword>
<feature type="domain" description="Helicase ATP-binding" evidence="19">
    <location>
        <begin position="29"/>
        <end position="194"/>
    </location>
</feature>
<dbReference type="SUPFAM" id="SSF101690">
    <property type="entry name" value="PAZ domain"/>
    <property type="match status" value="1"/>
</dbReference>
<keyword evidence="11" id="KW-0460">Magnesium</keyword>
<dbReference type="PROSITE" id="PS51192">
    <property type="entry name" value="HELICASE_ATP_BIND_1"/>
    <property type="match status" value="1"/>
</dbReference>
<dbReference type="PaxDb" id="3635-A0A1U8NII3"/>
<evidence type="ECO:0000256" key="14">
    <source>
        <dbReference type="ARBA" id="ARBA00035116"/>
    </source>
</evidence>
<evidence type="ECO:0000259" key="18">
    <source>
        <dbReference type="PROSITE" id="PS50821"/>
    </source>
</evidence>
<gene>
    <name evidence="23" type="primary">LOC107948747</name>
</gene>
<evidence type="ECO:0000256" key="10">
    <source>
        <dbReference type="ARBA" id="ARBA00022840"/>
    </source>
</evidence>
<evidence type="ECO:0000256" key="7">
    <source>
        <dbReference type="ARBA" id="ARBA00022759"/>
    </source>
</evidence>
<evidence type="ECO:0000256" key="8">
    <source>
        <dbReference type="ARBA" id="ARBA00022801"/>
    </source>
</evidence>
<keyword evidence="4" id="KW-0479">Metal-binding</keyword>
<evidence type="ECO:0000256" key="6">
    <source>
        <dbReference type="ARBA" id="ARBA00022741"/>
    </source>
</evidence>
<feature type="domain" description="PAZ" evidence="18">
    <location>
        <begin position="820"/>
        <end position="932"/>
    </location>
</feature>
<keyword evidence="5" id="KW-0677">Repeat</keyword>
<feature type="domain" description="DRBM" evidence="16">
    <location>
        <begin position="1324"/>
        <end position="1391"/>
    </location>
</feature>
<dbReference type="SMART" id="SM00487">
    <property type="entry name" value="DEXDc"/>
    <property type="match status" value="1"/>
</dbReference>
<dbReference type="STRING" id="3635.A0A1U8NII3"/>
<keyword evidence="9" id="KW-0347">Helicase</keyword>
<comment type="cofactor">
    <cofactor evidence="2">
        <name>Mg(2+)</name>
        <dbReference type="ChEBI" id="CHEBI:18420"/>
    </cofactor>
</comment>
<accession>A0A1U8NLF7</accession>
<dbReference type="PROSITE" id="PS51327">
    <property type="entry name" value="DICER_DSRBF"/>
    <property type="match status" value="1"/>
</dbReference>
<dbReference type="InterPro" id="IPR005034">
    <property type="entry name" value="Dicer_dimerisation"/>
</dbReference>
<evidence type="ECO:0000259" key="17">
    <source>
        <dbReference type="PROSITE" id="PS50142"/>
    </source>
</evidence>
<feature type="domain" description="RNase III" evidence="17">
    <location>
        <begin position="983"/>
        <end position="1115"/>
    </location>
</feature>
<evidence type="ECO:0000256" key="9">
    <source>
        <dbReference type="ARBA" id="ARBA00022806"/>
    </source>
</evidence>
<keyword evidence="13" id="KW-0464">Manganese</keyword>
<keyword evidence="22" id="KW-1185">Reference proteome</keyword>
<dbReference type="InterPro" id="IPR014720">
    <property type="entry name" value="dsRBD_dom"/>
</dbReference>
<reference evidence="23" key="2">
    <citation type="submission" date="2025-08" db="UniProtKB">
        <authorList>
            <consortium name="RefSeq"/>
        </authorList>
    </citation>
    <scope>IDENTIFICATION</scope>
</reference>
<organism evidence="22 23">
    <name type="scientific">Gossypium hirsutum</name>
    <name type="common">Upland cotton</name>
    <name type="synonym">Gossypium mexicanum</name>
    <dbReference type="NCBI Taxonomy" id="3635"/>
    <lineage>
        <taxon>Eukaryota</taxon>
        <taxon>Viridiplantae</taxon>
        <taxon>Streptophyta</taxon>
        <taxon>Embryophyta</taxon>
        <taxon>Tracheophyta</taxon>
        <taxon>Spermatophyta</taxon>
        <taxon>Magnoliopsida</taxon>
        <taxon>eudicotyledons</taxon>
        <taxon>Gunneridae</taxon>
        <taxon>Pentapetalae</taxon>
        <taxon>rosids</taxon>
        <taxon>malvids</taxon>
        <taxon>Malvales</taxon>
        <taxon>Malvaceae</taxon>
        <taxon>Malvoideae</taxon>
        <taxon>Gossypium</taxon>
    </lineage>
</organism>
<evidence type="ECO:0000256" key="15">
    <source>
        <dbReference type="PROSITE-ProRule" id="PRU00657"/>
    </source>
</evidence>
<sequence length="1395" mass="158393">MEPVDMEEDISQLHPVDPLPFARSYQLEALEKAIKQNTITYLETGSGKTMIAIMLLRSYAYLIRKPSPFFAVFLVPQVVLVKQQADAVEMHTDLNVGKYWGDMQVDFWDGEKWKQEIDKYEVLVMTPQILLDGLRHSFFKINMIKVLIIDECHHARGKHPYASIMREFYHRPLEAGASNLPRIFGMTASPINSKGANSADSYWQKIHELETIMNSKVYTCVSASVLAQFVPFATPKFKFYQHMAIPNVLYAHLVEELAVLKVKHECSLDNLDLEASAAGSTRKKLSKIHSALIHCLHELGVWLALKAAECFSCYESELLMWGKLDVFGEKIIRSYSVDAFRAIETCMPSGLDWTIANDVKGSVAAGFLTTKVLCLIESLFEYRVLKDIRCIIFVERVITAVVLQSLFRELLPRYSNWKTKYIAGNNSGLQNQTRKKQNEIVEEFRKGMVNIIVATSILEEGLDVQSCNLIIRFDPSPTICSFIQSQGRARMQNSDYLLMLKSGDFSTHSRLKNYLTSGDVMRKESLCHASYPCSPLSEGLDDEEFYHVVSTGASMTLSSSVGLMYFYCSRLPADGYFKPIPRCVIDKQMGLCNLLLPKSCPIQTVCVQGDIKNIKKKACFEACKKLHQIGALTDNLVPDIVFEEHDVEEIEKEPYNDDQPIFFPTELVNKGSLDSMTKYYCYLMELKQNFDYEVPVHNIMLLVRNQFDMDEKSVNIELEVDRGTLTVSMKYIGLIRLNSDQVILCRRFQLAVFQVLMDRKAEKLAEVLCDHTLGNNSEIDYLLLPSNYVGQSPLIDWLSVTSVTFSYEKACKNHVNCNAGMIQIKSGLVCTCMIQNSLVSTPHNGHAYIISGLLTNINANSLLRLSDGRLMTYKEYYEQRHGINLCYSQVSFLAGQHIFPVQNHIQRCRKQKEKESSNALVELPPELCCVVMSPISISTFYSFTFLPSIMHRLESLLLATSLKKMHLDHCVQNVAIPTMKVLEAITTKKCLENFHLESLETLGDSFLKYAVCQQLFKKYPNHHEGLLSIRKEKIISNTALSMLGCDKKLPGFIRDEPFDPKDWMIPGYNCGSYSLNEETLCKAKKIYVRGRRKLKFKKVADAVEALIGAYLSTGGEAAGLLFLDWLGISIDFTNIPYERHFKVRAEKFVNVRHFESLLHYSFQDPSLLVEALTHGSYMLAEIPGCYQRLEFLGDSVLDYLITLHLYNKYPGITPKLLTDLRSASVNNNCYALSAVKAGFHKHILQSSQKLYKDIKETVESFQELSLEYTFGWESEKSFPQVLADVMESLAGAIFVDSGYNKEIVFQSIRPLLEPMITLETMTVQPVKELYELCQKEHYDLRKPIVSHEDGISSITIEVEANGKVFKHTSTACDKEMAKKLASKEVLKSLKGANFS</sequence>
<dbReference type="Pfam" id="PF00271">
    <property type="entry name" value="Helicase_C"/>
    <property type="match status" value="1"/>
</dbReference>
<dbReference type="SUPFAM" id="SSF52540">
    <property type="entry name" value="P-loop containing nucleoside triphosphate hydrolases"/>
    <property type="match status" value="1"/>
</dbReference>
<dbReference type="InterPro" id="IPR003100">
    <property type="entry name" value="PAZ_dom"/>
</dbReference>
<dbReference type="InterPro" id="IPR036389">
    <property type="entry name" value="RNase_III_sf"/>
</dbReference>
<dbReference type="InterPro" id="IPR027417">
    <property type="entry name" value="P-loop_NTPase"/>
</dbReference>
<dbReference type="InterPro" id="IPR038248">
    <property type="entry name" value="Dicer_dimer_sf"/>
</dbReference>
<dbReference type="Gene3D" id="3.30.160.380">
    <property type="entry name" value="Dicer dimerisation domain"/>
    <property type="match status" value="1"/>
</dbReference>
<keyword evidence="12 15" id="KW-0694">RNA-binding</keyword>
<dbReference type="PROSITE" id="PS00517">
    <property type="entry name" value="RNASE_3_1"/>
    <property type="match status" value="1"/>
</dbReference>
<protein>
    <submittedName>
        <fullName evidence="23">Endoribonuclease Dicer homolog 2</fullName>
    </submittedName>
</protein>
<dbReference type="SMART" id="SM00949">
    <property type="entry name" value="PAZ"/>
    <property type="match status" value="1"/>
</dbReference>
<dbReference type="PROSITE" id="PS51194">
    <property type="entry name" value="HELICASE_CTER"/>
    <property type="match status" value="1"/>
</dbReference>
<evidence type="ECO:0000313" key="23">
    <source>
        <dbReference type="RefSeq" id="XP_016738873.2"/>
    </source>
</evidence>
<keyword evidence="3" id="KW-0540">Nuclease</keyword>
<keyword evidence="7" id="KW-0255">Endonuclease</keyword>
<dbReference type="PROSITE" id="PS50137">
    <property type="entry name" value="DS_RBD"/>
    <property type="match status" value="1"/>
</dbReference>
<feature type="domain" description="Helicase C-terminal" evidence="20">
    <location>
        <begin position="375"/>
        <end position="539"/>
    </location>
</feature>
<dbReference type="PANTHER" id="PTHR14950:SF70">
    <property type="entry name" value="ENDORIBONUCLEASE DICER HOMOLOG 2"/>
    <property type="match status" value="1"/>
</dbReference>
<evidence type="ECO:0000256" key="12">
    <source>
        <dbReference type="ARBA" id="ARBA00022884"/>
    </source>
</evidence>
<dbReference type="Pfam" id="PF02170">
    <property type="entry name" value="PAZ"/>
    <property type="match status" value="1"/>
</dbReference>
<evidence type="ECO:0000259" key="21">
    <source>
        <dbReference type="PROSITE" id="PS51327"/>
    </source>
</evidence>
<evidence type="ECO:0000313" key="22">
    <source>
        <dbReference type="Proteomes" id="UP000818029"/>
    </source>
</evidence>
<dbReference type="SUPFAM" id="SSF69065">
    <property type="entry name" value="RNase III domain-like"/>
    <property type="match status" value="2"/>
</dbReference>
<comment type="cofactor">
    <cofactor evidence="1">
        <name>Mn(2+)</name>
        <dbReference type="ChEBI" id="CHEBI:29035"/>
    </cofactor>
</comment>
<dbReference type="GeneID" id="107948747"/>
<dbReference type="Gene3D" id="1.10.1520.10">
    <property type="entry name" value="Ribonuclease III domain"/>
    <property type="match status" value="2"/>
</dbReference>
<dbReference type="Pfam" id="PF03368">
    <property type="entry name" value="Dicer_dimer"/>
    <property type="match status" value="1"/>
</dbReference>
<dbReference type="Pfam" id="PF00636">
    <property type="entry name" value="Ribonuclease_3"/>
    <property type="match status" value="2"/>
</dbReference>
<dbReference type="Gene3D" id="3.40.50.300">
    <property type="entry name" value="P-loop containing nucleotide triphosphate hydrolases"/>
    <property type="match status" value="2"/>
</dbReference>
<dbReference type="SMART" id="SM00490">
    <property type="entry name" value="HELICc"/>
    <property type="match status" value="1"/>
</dbReference>
<keyword evidence="6" id="KW-0547">Nucleotide-binding</keyword>
<evidence type="ECO:0000259" key="16">
    <source>
        <dbReference type="PROSITE" id="PS50137"/>
    </source>
</evidence>
<dbReference type="RefSeq" id="XP_016738873.2">
    <property type="nucleotide sequence ID" value="XM_016883384.2"/>
</dbReference>
<comment type="similarity">
    <text evidence="14 15">Belongs to the helicase family. Dicer subfamily.</text>
</comment>
<evidence type="ECO:0000256" key="3">
    <source>
        <dbReference type="ARBA" id="ARBA00022722"/>
    </source>
</evidence>
<name>A0A1U8NLF7_GOSHI</name>
<dbReference type="PROSITE" id="PS50142">
    <property type="entry name" value="RNASE_3_2"/>
    <property type="match status" value="2"/>
</dbReference>
<evidence type="ECO:0000259" key="20">
    <source>
        <dbReference type="PROSITE" id="PS51194"/>
    </source>
</evidence>
<evidence type="ECO:0000256" key="5">
    <source>
        <dbReference type="ARBA" id="ARBA00022737"/>
    </source>
</evidence>
<dbReference type="CDD" id="cd18034">
    <property type="entry name" value="DEXHc_dicer"/>
    <property type="match status" value="1"/>
</dbReference>
<dbReference type="Pfam" id="PF00035">
    <property type="entry name" value="dsrm"/>
    <property type="match status" value="1"/>
</dbReference>
<evidence type="ECO:0000256" key="4">
    <source>
        <dbReference type="ARBA" id="ARBA00022723"/>
    </source>
</evidence>
<dbReference type="InterPro" id="IPR000999">
    <property type="entry name" value="RNase_III_dom"/>
</dbReference>
<dbReference type="InterPro" id="IPR001650">
    <property type="entry name" value="Helicase_C-like"/>
</dbReference>
<feature type="domain" description="RNase III" evidence="17">
    <location>
        <begin position="1151"/>
        <end position="1298"/>
    </location>
</feature>
<dbReference type="Gene3D" id="2.170.260.10">
    <property type="entry name" value="paz domain"/>
    <property type="match status" value="1"/>
</dbReference>
<dbReference type="CDD" id="cd00593">
    <property type="entry name" value="RIBOc"/>
    <property type="match status" value="2"/>
</dbReference>
<evidence type="ECO:0000259" key="19">
    <source>
        <dbReference type="PROSITE" id="PS51192"/>
    </source>
</evidence>
<dbReference type="Proteomes" id="UP000818029">
    <property type="component" value="Chromosome A04"/>
</dbReference>
<evidence type="ECO:0000256" key="11">
    <source>
        <dbReference type="ARBA" id="ARBA00022842"/>
    </source>
</evidence>